<dbReference type="AlphaFoldDB" id="A0A0K0Y048"/>
<feature type="chain" id="PRO_5005454551" evidence="1">
    <location>
        <begin position="21"/>
        <end position="853"/>
    </location>
</feature>
<dbReference type="PROSITE" id="PS50853">
    <property type="entry name" value="FN3"/>
    <property type="match status" value="1"/>
</dbReference>
<evidence type="ECO:0000259" key="2">
    <source>
        <dbReference type="PROSITE" id="PS50853"/>
    </source>
</evidence>
<dbReference type="CDD" id="cd00063">
    <property type="entry name" value="FN3"/>
    <property type="match status" value="1"/>
</dbReference>
<dbReference type="Gene3D" id="2.60.120.200">
    <property type="match status" value="1"/>
</dbReference>
<dbReference type="Gene3D" id="2.40.10.10">
    <property type="entry name" value="Trypsin-like serine proteases"/>
    <property type="match status" value="2"/>
</dbReference>
<dbReference type="STRING" id="1579979.WM2015_2960"/>
<dbReference type="Pfam" id="PF20773">
    <property type="entry name" value="InhA-like_MAM"/>
    <property type="match status" value="1"/>
</dbReference>
<protein>
    <submittedName>
        <fullName evidence="3">Lysyl endopeptidase</fullName>
    </submittedName>
</protein>
<keyword evidence="4" id="KW-1185">Reference proteome</keyword>
<dbReference type="NCBIfam" id="NF038128">
    <property type="entry name" value="choice_anch_J"/>
    <property type="match status" value="1"/>
</dbReference>
<dbReference type="PANTHER" id="PTHR36234">
    <property type="entry name" value="LYSYL ENDOPEPTIDASE"/>
    <property type="match status" value="1"/>
</dbReference>
<dbReference type="PATRIC" id="fig|1579979.3.peg.3027"/>
<proteinExistence type="predicted"/>
<dbReference type="InterPro" id="IPR003961">
    <property type="entry name" value="FN3_dom"/>
</dbReference>
<evidence type="ECO:0000313" key="3">
    <source>
        <dbReference type="EMBL" id="AKS43314.1"/>
    </source>
</evidence>
<sequence length="853" mass="89884">MSRTILSLLAALLLSSAVLAADPLSFSDQVSALSTVPVTRLDALDRQALLAEDALRETQPGVAPRFAIPYPVAINAATSGRWEAARNGVEVWRQRIHAPDARSINLAFSRYRLPEGAELHLFSESGKYRIRPFTAADNKPHGELWTPLIEGDTMVLELQVPAELRGQVELEIGSINYGYRGFFETATPRSGSCNVDVVCPEGDPWQTQINSVAVISTGGSTFCTGFMVNNVENDGTPFFMTANHCSINAGNAPSLVTYWNYQNSTCRPPGSPASGGAGDGTLTQFVTGSTFRAAQGASDFTLVELDAQPDPTWNVAYAGWDARDLSTTTGAIAVHHPSTDEKRISFENDPTTISAYLDDTGTGTTHIRVADWDLGTTEPGSSGSPLFSPEGRVIGQLHGGFAACGNDDPDWYGRMAVSWEGGGSSSTRLRDWLDPNNTGTLVIDALGSDGFGLEPATTSLSQCGFADIDVTITVAQFGEFAEAVTLSTSGTPAGLNSAFSANPVTPPGSSTMTLSNLAAVGAGNYTFNLDGNSTSESRQETMSLILADAAPSAAAITAPVDGAVGVSITPTISWNAVSGVVGYQIEIATDPGFTNVVYSASEATTTHDVGSLLDSNSTYYVRVRGSNDCGDGAWSGSVSFSTEALPGDCGIGTSPNVLYSTGFEAGVEDWTTGGTGSTWAIQSGVVNTGTGAWNAVDVPSVSDQWLISPAVAIPAAAITPTLQFWNRQVIEDQSATACFDAGQLHVSIDGGTNWTQVPDAALQTDPYNGPISTSWSNPAGGELGWCGDPQDWLNSVVDLSAWAGETVQFRFRMVTDSSVGRDGWFIDDLKVQVCEQAMGNEIFDDRFEVIPPP</sequence>
<feature type="domain" description="Fibronectin type-III" evidence="2">
    <location>
        <begin position="550"/>
        <end position="645"/>
    </location>
</feature>
<organism evidence="3 4">
    <name type="scientific">Wenzhouxiangella marina</name>
    <dbReference type="NCBI Taxonomy" id="1579979"/>
    <lineage>
        <taxon>Bacteria</taxon>
        <taxon>Pseudomonadati</taxon>
        <taxon>Pseudomonadota</taxon>
        <taxon>Gammaproteobacteria</taxon>
        <taxon>Chromatiales</taxon>
        <taxon>Wenzhouxiangellaceae</taxon>
        <taxon>Wenzhouxiangella</taxon>
    </lineage>
</organism>
<accession>A0A0K0Y048</accession>
<dbReference type="SUPFAM" id="SSF49265">
    <property type="entry name" value="Fibronectin type III"/>
    <property type="match status" value="1"/>
</dbReference>
<dbReference type="RefSeq" id="WP_049726808.1">
    <property type="nucleotide sequence ID" value="NZ_CP012154.1"/>
</dbReference>
<dbReference type="KEGG" id="wma:WM2015_2960"/>
<dbReference type="PANTHER" id="PTHR36234:SF5">
    <property type="entry name" value="LYSYL ENDOPEPTIDASE"/>
    <property type="match status" value="1"/>
</dbReference>
<evidence type="ECO:0000313" key="4">
    <source>
        <dbReference type="Proteomes" id="UP000066624"/>
    </source>
</evidence>
<gene>
    <name evidence="3" type="ORF">WM2015_2960</name>
</gene>
<dbReference type="Proteomes" id="UP000066624">
    <property type="component" value="Chromosome"/>
</dbReference>
<dbReference type="Pfam" id="PF13365">
    <property type="entry name" value="Trypsin_2"/>
    <property type="match status" value="1"/>
</dbReference>
<dbReference type="InterPro" id="IPR009003">
    <property type="entry name" value="Peptidase_S1_PA"/>
</dbReference>
<keyword evidence="1" id="KW-0732">Signal</keyword>
<reference evidence="3 4" key="1">
    <citation type="submission" date="2015-07" db="EMBL/GenBank/DDBJ databases">
        <authorList>
            <person name="Noorani M."/>
        </authorList>
    </citation>
    <scope>NUCLEOTIDE SEQUENCE [LARGE SCALE GENOMIC DNA]</scope>
    <source>
        <strain evidence="3 4">KCTC 42284</strain>
    </source>
</reference>
<dbReference type="InterPro" id="IPR036116">
    <property type="entry name" value="FN3_sf"/>
</dbReference>
<evidence type="ECO:0000256" key="1">
    <source>
        <dbReference type="SAM" id="SignalP"/>
    </source>
</evidence>
<dbReference type="OrthoDB" id="9813836at2"/>
<name>A0A0K0Y048_9GAMM</name>
<feature type="signal peptide" evidence="1">
    <location>
        <begin position="1"/>
        <end position="20"/>
    </location>
</feature>
<dbReference type="InterPro" id="IPR013783">
    <property type="entry name" value="Ig-like_fold"/>
</dbReference>
<dbReference type="SUPFAM" id="SSF50494">
    <property type="entry name" value="Trypsin-like serine proteases"/>
    <property type="match status" value="1"/>
</dbReference>
<dbReference type="EMBL" id="CP012154">
    <property type="protein sequence ID" value="AKS43314.1"/>
    <property type="molecule type" value="Genomic_DNA"/>
</dbReference>
<dbReference type="InterPro" id="IPR043504">
    <property type="entry name" value="Peptidase_S1_PA_chymotrypsin"/>
</dbReference>
<dbReference type="Gene3D" id="2.60.40.10">
    <property type="entry name" value="Immunoglobulins"/>
    <property type="match status" value="1"/>
</dbReference>